<accession>A0AAW2ZZH9</accession>
<feature type="region of interest" description="Disordered" evidence="1">
    <location>
        <begin position="36"/>
        <end position="98"/>
    </location>
</feature>
<keyword evidence="3" id="KW-1185">Reference proteome</keyword>
<evidence type="ECO:0000313" key="3">
    <source>
        <dbReference type="Proteomes" id="UP001500131"/>
    </source>
</evidence>
<organism evidence="2 3">
    <name type="scientific">Leishmania lindenbergi</name>
    <dbReference type="NCBI Taxonomy" id="651832"/>
    <lineage>
        <taxon>Eukaryota</taxon>
        <taxon>Discoba</taxon>
        <taxon>Euglenozoa</taxon>
        <taxon>Kinetoplastea</taxon>
        <taxon>Metakinetoplastina</taxon>
        <taxon>Trypanosomatida</taxon>
        <taxon>Trypanosomatidae</taxon>
        <taxon>Leishmaniinae</taxon>
        <taxon>Leishmania</taxon>
    </lineage>
</organism>
<dbReference type="EMBL" id="JBAMZK010000034">
    <property type="protein sequence ID" value="KAL0496925.1"/>
    <property type="molecule type" value="Genomic_DNA"/>
</dbReference>
<feature type="region of interest" description="Disordered" evidence="1">
    <location>
        <begin position="352"/>
        <end position="389"/>
    </location>
</feature>
<sequence>MASPAATPASSTPGTIYRVQPPLLSVALPPTNIDAVSSSLTTPKPELHVPLPYPTASFTPLDVKGSSSGGPAAYRRSPREKDSSASAPQTVPLATSSARTTAPCVPVLHLAIRACEDEVTPVQTLYTRLFREAVENAQQKLRARGQRRAAQQQRGRERCTRYPHAVPSRGGSTVGQRSASPDAPASCANGSARALLRAARTNDARSPVRIRAHVDGTAVSSKRTGADHTEEHAACERLYRNAAERAERRLRASREAQEAEFQANCTFHPSLILVKEGHRECSTSQRARSRSAGAKGVASARGAEAGLGDGSGASLHRATSSSAVQRTPLHSWRQCLAAQAVMLATRERRLAELQRGTGEKSKPSLYPRSPRTKTREHPHTYLEEKGYKGPINGGSKHFLHFVKGKEIPSGTVAGLSSVLPTGPQRGGSAPSASTPPLAGTLLADKPSQQESESSDASPRSFTTPQRPTPVRSGVQDKQTTDHTSTNAAPEALPHVFGRLFRDSDERASARALIQLMKERGEDTELCQSKPSRNGVPTSARALYNGQLRPSARQRPPGAPGSKDTATAIALAIGNAAASESTPQHPDVNRPFYADHTVLDALYAEPEALQQRRKIRHFLTENDAEAYRYYPCLDARCPVLAEGRARRHSEANSAAAETVRGPRSWFASDTEGKEGIRGARVHFSYPTFAQRQMERDRRRQEELLTALLNERCGDGRECRFRPALPQATEEMTERNRSYIQIIENAKLAQLLIGAGVNHSCNSLATATAGAATTATPMSLLDKRTPRARGMWASSSATAGNAALGARENSAPSASDSTEGYEALPSVSPPSQQWHGDLYVNTAPEHAVRAAGSPAEQHRSHRGASNDSACAHSTRDTNGRSGAGGVPSTPDMSRFEGALEGDIGALHIAATASSTYLRQLESELQDALKDQLWCA</sequence>
<feature type="region of interest" description="Disordered" evidence="1">
    <location>
        <begin position="283"/>
        <end position="326"/>
    </location>
</feature>
<comment type="caution">
    <text evidence="2">The sequence shown here is derived from an EMBL/GenBank/DDBJ whole genome shotgun (WGS) entry which is preliminary data.</text>
</comment>
<dbReference type="AlphaFoldDB" id="A0AAW2ZZH9"/>
<evidence type="ECO:0000256" key="1">
    <source>
        <dbReference type="SAM" id="MobiDB-lite"/>
    </source>
</evidence>
<dbReference type="Proteomes" id="UP001500131">
    <property type="component" value="Unassembled WGS sequence"/>
</dbReference>
<feature type="compositionally biased region" description="Basic and acidic residues" evidence="1">
    <location>
        <begin position="352"/>
        <end position="362"/>
    </location>
</feature>
<evidence type="ECO:0000313" key="2">
    <source>
        <dbReference type="EMBL" id="KAL0496925.1"/>
    </source>
</evidence>
<feature type="region of interest" description="Disordered" evidence="1">
    <location>
        <begin position="142"/>
        <end position="186"/>
    </location>
</feature>
<gene>
    <name evidence="2" type="ORF">Q4I31_006764</name>
</gene>
<feature type="compositionally biased region" description="Polar residues" evidence="1">
    <location>
        <begin position="475"/>
        <end position="487"/>
    </location>
</feature>
<protein>
    <submittedName>
        <fullName evidence="2">Uncharacterized protein</fullName>
    </submittedName>
</protein>
<feature type="compositionally biased region" description="Basic and acidic residues" evidence="1">
    <location>
        <begin position="373"/>
        <end position="387"/>
    </location>
</feature>
<feature type="region of interest" description="Disordered" evidence="1">
    <location>
        <begin position="414"/>
        <end position="491"/>
    </location>
</feature>
<feature type="compositionally biased region" description="Polar residues" evidence="1">
    <location>
        <begin position="84"/>
        <end position="98"/>
    </location>
</feature>
<feature type="region of interest" description="Disordered" evidence="1">
    <location>
        <begin position="785"/>
        <end position="894"/>
    </location>
</feature>
<name>A0AAW2ZZH9_9TRYP</name>
<feature type="compositionally biased region" description="Polar residues" evidence="1">
    <location>
        <begin position="446"/>
        <end position="465"/>
    </location>
</feature>
<proteinExistence type="predicted"/>
<feature type="compositionally biased region" description="Polar residues" evidence="1">
    <location>
        <begin position="170"/>
        <end position="179"/>
    </location>
</feature>
<reference evidence="2 3" key="1">
    <citation type="submission" date="2024-02" db="EMBL/GenBank/DDBJ databases">
        <title>FIRST GENOME SEQUENCES OF Leishmania (Viannia) shawi, Leishmania (Viannia) lindenbergi AND Leishmania (Viannia) utingensis.</title>
        <authorList>
            <person name="Resadore F."/>
            <person name="Custodio M.G.F."/>
            <person name="Boite M.C."/>
            <person name="Cupolillo E."/>
            <person name="Ferreira G.E.M."/>
        </authorList>
    </citation>
    <scope>NUCLEOTIDE SEQUENCE [LARGE SCALE GENOMIC DNA]</scope>
    <source>
        <strain evidence="2 3">MHOM/BR/1966/M15733</strain>
    </source>
</reference>